<proteinExistence type="predicted"/>
<dbReference type="AlphaFoldDB" id="A0A1J5HS39"/>
<feature type="coiled-coil region" evidence="1">
    <location>
        <begin position="72"/>
        <end position="99"/>
    </location>
</feature>
<name>A0A1J5HS39_9BACT</name>
<dbReference type="EMBL" id="MNZO01000014">
    <property type="protein sequence ID" value="OIP87596.1"/>
    <property type="molecule type" value="Genomic_DNA"/>
</dbReference>
<dbReference type="Proteomes" id="UP000182344">
    <property type="component" value="Unassembled WGS sequence"/>
</dbReference>
<accession>A0A1J5HS39</accession>
<dbReference type="STRING" id="1805376.AUK05_00955"/>
<comment type="caution">
    <text evidence="2">The sequence shown here is derived from an EMBL/GenBank/DDBJ whole genome shotgun (WGS) entry which is preliminary data.</text>
</comment>
<evidence type="ECO:0000313" key="3">
    <source>
        <dbReference type="Proteomes" id="UP000182344"/>
    </source>
</evidence>
<reference evidence="2 3" key="1">
    <citation type="journal article" date="2016" name="Environ. Microbiol.">
        <title>Genomic resolution of a cold subsurface aquifer community provides metabolic insights for novel microbes adapted to high CO concentrations.</title>
        <authorList>
            <person name="Probst A.J."/>
            <person name="Castelle C.J."/>
            <person name="Singh A."/>
            <person name="Brown C.T."/>
            <person name="Anantharaman K."/>
            <person name="Sharon I."/>
            <person name="Hug L.A."/>
            <person name="Burstein D."/>
            <person name="Emerson J.B."/>
            <person name="Thomas B.C."/>
            <person name="Banfield J.F."/>
        </authorList>
    </citation>
    <scope>NUCLEOTIDE SEQUENCE [LARGE SCALE GENOMIC DNA]</scope>
    <source>
        <strain evidence="2">CG2_30_35_20</strain>
    </source>
</reference>
<gene>
    <name evidence="2" type="ORF">AUK05_00955</name>
</gene>
<evidence type="ECO:0000256" key="1">
    <source>
        <dbReference type="SAM" id="Coils"/>
    </source>
</evidence>
<organism evidence="2 3">
    <name type="scientific">Candidatus Shapirobacteria bacterium CG2_30_35_20</name>
    <dbReference type="NCBI Taxonomy" id="1805376"/>
    <lineage>
        <taxon>Bacteria</taxon>
        <taxon>Candidatus Shapironibacteriota</taxon>
    </lineage>
</organism>
<sequence length="183" mass="21340">MKKILTNCIVIIFILLMAGFRHHQSLDHSYRFIYPSWWHKQLIENGDYFHGLVVSQSNFSDNNIDFSKGGFIEINSKDIQTAEKNVNEYIEKLKIVQANYPRKGDLSVEIPGLSQFQYAGTKTINGFEQIYSNRALSDDPSSQLYWKISNGKLYEIFVKYPQDNSKRKSFEIGLNIIINLFWI</sequence>
<evidence type="ECO:0000313" key="2">
    <source>
        <dbReference type="EMBL" id="OIP87596.1"/>
    </source>
</evidence>
<keyword evidence="1" id="KW-0175">Coiled coil</keyword>
<protein>
    <submittedName>
        <fullName evidence="2">Uncharacterized protein</fullName>
    </submittedName>
</protein>